<comment type="caution">
    <text evidence="1">The sequence shown here is derived from an EMBL/GenBank/DDBJ whole genome shotgun (WGS) entry which is preliminary data.</text>
</comment>
<dbReference type="InterPro" id="IPR012258">
    <property type="entry name" value="Acyl-CoA_oxidase"/>
</dbReference>
<proteinExistence type="predicted"/>
<dbReference type="PANTHER" id="PTHR10909:SF382">
    <property type="entry name" value="ACYL-COENZYME A OXIDASE"/>
    <property type="match status" value="1"/>
</dbReference>
<name>A0A1M2VHE1_TRAPU</name>
<gene>
    <name evidence="1" type="ORF">TRAPUB_2147</name>
</gene>
<keyword evidence="2" id="KW-1185">Reference proteome</keyword>
<dbReference type="PANTHER" id="PTHR10909">
    <property type="entry name" value="ELECTRON TRANSPORT OXIDOREDUCTASE"/>
    <property type="match status" value="1"/>
</dbReference>
<dbReference type="GO" id="GO:0005777">
    <property type="term" value="C:peroxisome"/>
    <property type="evidence" value="ECO:0007669"/>
    <property type="project" value="InterPro"/>
</dbReference>
<protein>
    <recommendedName>
        <fullName evidence="3">Acyl-CoA dehydrogenase</fullName>
    </recommendedName>
</protein>
<dbReference type="GO" id="GO:0055088">
    <property type="term" value="P:lipid homeostasis"/>
    <property type="evidence" value="ECO:0007669"/>
    <property type="project" value="TreeGrafter"/>
</dbReference>
<reference evidence="1 2" key="1">
    <citation type="submission" date="2016-10" db="EMBL/GenBank/DDBJ databases">
        <title>Genome sequence of the basidiomycete white-rot fungus Trametes pubescens.</title>
        <authorList>
            <person name="Makela M.R."/>
            <person name="Granchi Z."/>
            <person name="Peng M."/>
            <person name="De Vries R.P."/>
            <person name="Grigoriev I."/>
            <person name="Riley R."/>
            <person name="Hilden K."/>
        </authorList>
    </citation>
    <scope>NUCLEOTIDE SEQUENCE [LARGE SCALE GENOMIC DNA]</scope>
    <source>
        <strain evidence="1 2">FBCC735</strain>
    </source>
</reference>
<evidence type="ECO:0000313" key="1">
    <source>
        <dbReference type="EMBL" id="OJT07001.1"/>
    </source>
</evidence>
<dbReference type="SUPFAM" id="SSF56645">
    <property type="entry name" value="Acyl-CoA dehydrogenase NM domain-like"/>
    <property type="match status" value="1"/>
</dbReference>
<dbReference type="GO" id="GO:0003997">
    <property type="term" value="F:acyl-CoA oxidase activity"/>
    <property type="evidence" value="ECO:0007669"/>
    <property type="project" value="InterPro"/>
</dbReference>
<dbReference type="STRING" id="154538.A0A1M2VHE1"/>
<dbReference type="Proteomes" id="UP000184267">
    <property type="component" value="Unassembled WGS sequence"/>
</dbReference>
<dbReference type="OrthoDB" id="538336at2759"/>
<sequence length="149" mass="16280">MSAFPTADLASAPLFAPVSERLTVAERINLSHERAKAIGLRYALTIEDVLQPSKKFWDMYMDYIVTHDGGAVALFSIQLNLMAGTLAPFAQKRPELRPLLEDVLAFRVSAQFMLTELGHGLDAANIETTATMTDDGSFDLHTPNANAAK</sequence>
<dbReference type="InterPro" id="IPR009100">
    <property type="entry name" value="AcylCoA_DH/oxidase_NM_dom_sf"/>
</dbReference>
<evidence type="ECO:0000313" key="2">
    <source>
        <dbReference type="Proteomes" id="UP000184267"/>
    </source>
</evidence>
<evidence type="ECO:0008006" key="3">
    <source>
        <dbReference type="Google" id="ProtNLM"/>
    </source>
</evidence>
<dbReference type="AlphaFoldDB" id="A0A1M2VHE1"/>
<dbReference type="Gene3D" id="2.40.110.10">
    <property type="entry name" value="Butyryl-CoA Dehydrogenase, subunit A, domain 2"/>
    <property type="match status" value="1"/>
</dbReference>
<dbReference type="GO" id="GO:0005504">
    <property type="term" value="F:fatty acid binding"/>
    <property type="evidence" value="ECO:0007669"/>
    <property type="project" value="TreeGrafter"/>
</dbReference>
<dbReference type="EMBL" id="MNAD01001230">
    <property type="protein sequence ID" value="OJT07001.1"/>
    <property type="molecule type" value="Genomic_DNA"/>
</dbReference>
<organism evidence="1 2">
    <name type="scientific">Trametes pubescens</name>
    <name type="common">White-rot fungus</name>
    <dbReference type="NCBI Taxonomy" id="154538"/>
    <lineage>
        <taxon>Eukaryota</taxon>
        <taxon>Fungi</taxon>
        <taxon>Dikarya</taxon>
        <taxon>Basidiomycota</taxon>
        <taxon>Agaricomycotina</taxon>
        <taxon>Agaricomycetes</taxon>
        <taxon>Polyporales</taxon>
        <taxon>Polyporaceae</taxon>
        <taxon>Trametes</taxon>
    </lineage>
</organism>
<dbReference type="InterPro" id="IPR046373">
    <property type="entry name" value="Acyl-CoA_Oxase/DH_mid-dom_sf"/>
</dbReference>
<dbReference type="OMA" id="HTLISIQ"/>
<dbReference type="GO" id="GO:0071949">
    <property type="term" value="F:FAD binding"/>
    <property type="evidence" value="ECO:0007669"/>
    <property type="project" value="InterPro"/>
</dbReference>
<accession>A0A1M2VHE1</accession>
<dbReference type="GO" id="GO:0033540">
    <property type="term" value="P:fatty acid beta-oxidation using acyl-CoA oxidase"/>
    <property type="evidence" value="ECO:0007669"/>
    <property type="project" value="TreeGrafter"/>
</dbReference>